<dbReference type="HOGENOM" id="CLU_033293_1_0_1"/>
<gene>
    <name evidence="5" type="ORF">M407DRAFT_242734</name>
</gene>
<dbReference type="PROSITE" id="PS50330">
    <property type="entry name" value="UIM"/>
    <property type="match status" value="3"/>
</dbReference>
<dbReference type="GO" id="GO:0008540">
    <property type="term" value="C:proteasome regulatory particle, base subcomplex"/>
    <property type="evidence" value="ECO:0007669"/>
    <property type="project" value="TreeGrafter"/>
</dbReference>
<dbReference type="Gene3D" id="1.10.287.3990">
    <property type="match status" value="1"/>
</dbReference>
<evidence type="ECO:0000256" key="3">
    <source>
        <dbReference type="SAM" id="MobiDB-lite"/>
    </source>
</evidence>
<evidence type="ECO:0000313" key="6">
    <source>
        <dbReference type="Proteomes" id="UP000054248"/>
    </source>
</evidence>
<dbReference type="FunFam" id="3.40.50.410:FF:000005">
    <property type="entry name" value="26S proteasome non-ATPase regulatory subunit 4"/>
    <property type="match status" value="1"/>
</dbReference>
<dbReference type="AlphaFoldDB" id="A0A0C3QPD3"/>
<dbReference type="InterPro" id="IPR036465">
    <property type="entry name" value="vWFA_dom_sf"/>
</dbReference>
<evidence type="ECO:0000256" key="1">
    <source>
        <dbReference type="ARBA" id="ARBA00005574"/>
    </source>
</evidence>
<dbReference type="GO" id="GO:0043161">
    <property type="term" value="P:proteasome-mediated ubiquitin-dependent protein catabolic process"/>
    <property type="evidence" value="ECO:0007669"/>
    <property type="project" value="TreeGrafter"/>
</dbReference>
<keyword evidence="6" id="KW-1185">Reference proteome</keyword>
<dbReference type="GO" id="GO:0036435">
    <property type="term" value="F:K48-linked polyubiquitin modification-dependent protein binding"/>
    <property type="evidence" value="ECO:0007669"/>
    <property type="project" value="UniProtKB-ARBA"/>
</dbReference>
<dbReference type="Pfam" id="PF13519">
    <property type="entry name" value="VWA_2"/>
    <property type="match status" value="1"/>
</dbReference>
<accession>A0A0C3QPD3</accession>
<dbReference type="GO" id="GO:0005634">
    <property type="term" value="C:nucleus"/>
    <property type="evidence" value="ECO:0007669"/>
    <property type="project" value="TreeGrafter"/>
</dbReference>
<protein>
    <recommendedName>
        <fullName evidence="4">VWFA domain-containing protein</fullName>
    </recommendedName>
</protein>
<sequence length="364" mass="38340">MVLEASMIVIDNSEYMRNGDYTPTRFASQSDAVNVIFGRKTNANPENTVGLMTSGGKTPQVLVTPTTDIGKILSGLHGTQVSGEADLITSLQVAQLALKHRQNKNQRQRIVAFVGSPIKPKADEKSLVKLAKKLKKNNVSVDIVSFGSDEEIEDNEGILRAFVDAVQSGENCHLVTVPAGANLLSDAIVSSAILAGESGLPGEFGAGEASGSGAQNSFEFGVDPSLDPELAMALRMSLEEEQARIAAQGTQNPAATGAASSTLTSIPENAASGGAATAVPNLMDQDDEDEELTQALLMSQQDQGGGSKVDDEDVDMDAADDEDEDGDEDDGEEEDDDEEAIAKAIAMSMAEEEKKKAEQQPPKK</sequence>
<dbReference type="PROSITE" id="PS50234">
    <property type="entry name" value="VWFA"/>
    <property type="match status" value="1"/>
</dbReference>
<reference evidence="5 6" key="1">
    <citation type="submission" date="2014-04" db="EMBL/GenBank/DDBJ databases">
        <authorList>
            <consortium name="DOE Joint Genome Institute"/>
            <person name="Kuo A."/>
            <person name="Girlanda M."/>
            <person name="Perotto S."/>
            <person name="Kohler A."/>
            <person name="Nagy L.G."/>
            <person name="Floudas D."/>
            <person name="Copeland A."/>
            <person name="Barry K.W."/>
            <person name="Cichocki N."/>
            <person name="Veneault-Fourrey C."/>
            <person name="LaButti K."/>
            <person name="Lindquist E.A."/>
            <person name="Lipzen A."/>
            <person name="Lundell T."/>
            <person name="Morin E."/>
            <person name="Murat C."/>
            <person name="Sun H."/>
            <person name="Tunlid A."/>
            <person name="Henrissat B."/>
            <person name="Grigoriev I.V."/>
            <person name="Hibbett D.S."/>
            <person name="Martin F."/>
            <person name="Nordberg H.P."/>
            <person name="Cantor M.N."/>
            <person name="Hua S.X."/>
        </authorList>
    </citation>
    <scope>NUCLEOTIDE SEQUENCE [LARGE SCALE GENOMIC DNA]</scope>
    <source>
        <strain evidence="5 6">MUT 4182</strain>
    </source>
</reference>
<dbReference type="InterPro" id="IPR027040">
    <property type="entry name" value="PSMD4"/>
</dbReference>
<dbReference type="STRING" id="1051891.A0A0C3QPD3"/>
<keyword evidence="2" id="KW-0647">Proteasome</keyword>
<dbReference type="InterPro" id="IPR002035">
    <property type="entry name" value="VWF_A"/>
</dbReference>
<dbReference type="Gene3D" id="3.40.50.410">
    <property type="entry name" value="von Willebrand factor, type A domain"/>
    <property type="match status" value="1"/>
</dbReference>
<evidence type="ECO:0000313" key="5">
    <source>
        <dbReference type="EMBL" id="KIO29164.1"/>
    </source>
</evidence>
<comment type="similarity">
    <text evidence="1">Belongs to the proteasome subunit S5A family.</text>
</comment>
<dbReference type="PANTHER" id="PTHR10223">
    <property type="entry name" value="26S PROTEASOME NON-ATPASE REGULATORY SUBUNIT 4"/>
    <property type="match status" value="1"/>
</dbReference>
<feature type="region of interest" description="Disordered" evidence="3">
    <location>
        <begin position="299"/>
        <end position="364"/>
    </location>
</feature>
<evidence type="ECO:0000256" key="2">
    <source>
        <dbReference type="ARBA" id="ARBA00022942"/>
    </source>
</evidence>
<reference evidence="6" key="2">
    <citation type="submission" date="2015-01" db="EMBL/GenBank/DDBJ databases">
        <title>Evolutionary Origins and Diversification of the Mycorrhizal Mutualists.</title>
        <authorList>
            <consortium name="DOE Joint Genome Institute"/>
            <consortium name="Mycorrhizal Genomics Consortium"/>
            <person name="Kohler A."/>
            <person name="Kuo A."/>
            <person name="Nagy L.G."/>
            <person name="Floudas D."/>
            <person name="Copeland A."/>
            <person name="Barry K.W."/>
            <person name="Cichocki N."/>
            <person name="Veneault-Fourrey C."/>
            <person name="LaButti K."/>
            <person name="Lindquist E.A."/>
            <person name="Lipzen A."/>
            <person name="Lundell T."/>
            <person name="Morin E."/>
            <person name="Murat C."/>
            <person name="Riley R."/>
            <person name="Ohm R."/>
            <person name="Sun H."/>
            <person name="Tunlid A."/>
            <person name="Henrissat B."/>
            <person name="Grigoriev I.V."/>
            <person name="Hibbett D.S."/>
            <person name="Martin F."/>
        </authorList>
    </citation>
    <scope>NUCLEOTIDE SEQUENCE [LARGE SCALE GENOMIC DNA]</scope>
    <source>
        <strain evidence="6">MUT 4182</strain>
    </source>
</reference>
<organism evidence="5 6">
    <name type="scientific">Tulasnella calospora MUT 4182</name>
    <dbReference type="NCBI Taxonomy" id="1051891"/>
    <lineage>
        <taxon>Eukaryota</taxon>
        <taxon>Fungi</taxon>
        <taxon>Dikarya</taxon>
        <taxon>Basidiomycota</taxon>
        <taxon>Agaricomycotina</taxon>
        <taxon>Agaricomycetes</taxon>
        <taxon>Cantharellales</taxon>
        <taxon>Tulasnellaceae</taxon>
        <taxon>Tulasnella</taxon>
    </lineage>
</organism>
<dbReference type="SUPFAM" id="SSF53300">
    <property type="entry name" value="vWA-like"/>
    <property type="match status" value="1"/>
</dbReference>
<dbReference type="OrthoDB" id="1731724at2759"/>
<dbReference type="CDD" id="cd01452">
    <property type="entry name" value="VWA_26S_proteasome_subunit"/>
    <property type="match status" value="1"/>
</dbReference>
<dbReference type="Proteomes" id="UP000054248">
    <property type="component" value="Unassembled WGS sequence"/>
</dbReference>
<proteinExistence type="inferred from homology"/>
<evidence type="ECO:0000259" key="4">
    <source>
        <dbReference type="PROSITE" id="PS50234"/>
    </source>
</evidence>
<dbReference type="SMART" id="SM00726">
    <property type="entry name" value="UIM"/>
    <property type="match status" value="3"/>
</dbReference>
<name>A0A0C3QPD3_9AGAM</name>
<dbReference type="InterPro" id="IPR003903">
    <property type="entry name" value="UIM_dom"/>
</dbReference>
<dbReference type="EMBL" id="KN822986">
    <property type="protein sequence ID" value="KIO29164.1"/>
    <property type="molecule type" value="Genomic_DNA"/>
</dbReference>
<dbReference type="GO" id="GO:0005829">
    <property type="term" value="C:cytosol"/>
    <property type="evidence" value="ECO:0007669"/>
    <property type="project" value="TreeGrafter"/>
</dbReference>
<dbReference type="PANTHER" id="PTHR10223:SF0">
    <property type="entry name" value="26S PROTEASOME NON-ATPASE REGULATORY SUBUNIT 4"/>
    <property type="match status" value="1"/>
</dbReference>
<feature type="domain" description="VWFA" evidence="4">
    <location>
        <begin position="5"/>
        <end position="193"/>
    </location>
</feature>
<dbReference type="SMART" id="SM00327">
    <property type="entry name" value="VWA"/>
    <property type="match status" value="1"/>
</dbReference>
<feature type="compositionally biased region" description="Acidic residues" evidence="3">
    <location>
        <begin position="310"/>
        <end position="339"/>
    </location>
</feature>